<accession>A0A9P1ICR4</accession>
<feature type="signal peptide" evidence="1">
    <location>
        <begin position="1"/>
        <end position="15"/>
    </location>
</feature>
<reference evidence="2" key="1">
    <citation type="submission" date="2022-11" db="EMBL/GenBank/DDBJ databases">
        <authorList>
            <person name="Kikuchi T."/>
        </authorList>
    </citation>
    <scope>NUCLEOTIDE SEQUENCE</scope>
    <source>
        <strain evidence="2">PS1010</strain>
    </source>
</reference>
<dbReference type="AlphaFoldDB" id="A0A9P1ICR4"/>
<sequence length="136" mass="15814">MNFLAVILFFALVSADFVKFQFKFSCDYNDTSRYQIQFRENQVMNLYFTKPFYGKVSAESNATFEGILNPNNSNANGYKIIADITHDCSEKHKFRRARLIFNQTFPFGNNIFASSINLTNLQNDQEIYEGLEDNEL</sequence>
<organism evidence="2 3">
    <name type="scientific">Caenorhabditis angaria</name>
    <dbReference type="NCBI Taxonomy" id="860376"/>
    <lineage>
        <taxon>Eukaryota</taxon>
        <taxon>Metazoa</taxon>
        <taxon>Ecdysozoa</taxon>
        <taxon>Nematoda</taxon>
        <taxon>Chromadorea</taxon>
        <taxon>Rhabditida</taxon>
        <taxon>Rhabditina</taxon>
        <taxon>Rhabditomorpha</taxon>
        <taxon>Rhabditoidea</taxon>
        <taxon>Rhabditidae</taxon>
        <taxon>Peloderinae</taxon>
        <taxon>Caenorhabditis</taxon>
    </lineage>
</organism>
<dbReference type="Proteomes" id="UP001152747">
    <property type="component" value="Unassembled WGS sequence"/>
</dbReference>
<dbReference type="EMBL" id="CANHGI010000002">
    <property type="protein sequence ID" value="CAI5442681.1"/>
    <property type="molecule type" value="Genomic_DNA"/>
</dbReference>
<keyword evidence="1" id="KW-0732">Signal</keyword>
<keyword evidence="3" id="KW-1185">Reference proteome</keyword>
<feature type="chain" id="PRO_5040469550" evidence="1">
    <location>
        <begin position="16"/>
        <end position="136"/>
    </location>
</feature>
<protein>
    <submittedName>
        <fullName evidence="2">Uncharacterized protein</fullName>
    </submittedName>
</protein>
<evidence type="ECO:0000313" key="2">
    <source>
        <dbReference type="EMBL" id="CAI5442681.1"/>
    </source>
</evidence>
<comment type="caution">
    <text evidence="2">The sequence shown here is derived from an EMBL/GenBank/DDBJ whole genome shotgun (WGS) entry which is preliminary data.</text>
</comment>
<evidence type="ECO:0000313" key="3">
    <source>
        <dbReference type="Proteomes" id="UP001152747"/>
    </source>
</evidence>
<gene>
    <name evidence="2" type="ORF">CAMP_LOCUS5318</name>
</gene>
<evidence type="ECO:0000256" key="1">
    <source>
        <dbReference type="SAM" id="SignalP"/>
    </source>
</evidence>
<name>A0A9P1ICR4_9PELO</name>
<proteinExistence type="predicted"/>